<dbReference type="EC" id="6.5.1.2" evidence="11"/>
<dbReference type="SMART" id="SM00278">
    <property type="entry name" value="HhH1"/>
    <property type="match status" value="3"/>
</dbReference>
<feature type="domain" description="BRCT" evidence="12">
    <location>
        <begin position="597"/>
        <end position="675"/>
    </location>
</feature>
<feature type="binding site" evidence="11">
    <location>
        <position position="138"/>
    </location>
    <ligand>
        <name>NAD(+)</name>
        <dbReference type="ChEBI" id="CHEBI:57540"/>
    </ligand>
</feature>
<evidence type="ECO:0000313" key="13">
    <source>
        <dbReference type="EMBL" id="POP54461.1"/>
    </source>
</evidence>
<feature type="binding site" evidence="11">
    <location>
        <position position="436"/>
    </location>
    <ligand>
        <name>Zn(2+)</name>
        <dbReference type="ChEBI" id="CHEBI:29105"/>
    </ligand>
</feature>
<dbReference type="PROSITE" id="PS01055">
    <property type="entry name" value="DNA_LIGASE_N1"/>
    <property type="match status" value="1"/>
</dbReference>
<dbReference type="NCBIfam" id="TIGR00575">
    <property type="entry name" value="dnlj"/>
    <property type="match status" value="1"/>
</dbReference>
<dbReference type="HAMAP" id="MF_01588">
    <property type="entry name" value="DNA_ligase_A"/>
    <property type="match status" value="1"/>
</dbReference>
<keyword evidence="4 11" id="KW-0479">Metal-binding</keyword>
<dbReference type="Gene3D" id="2.40.50.140">
    <property type="entry name" value="Nucleic acid-binding proteins"/>
    <property type="match status" value="1"/>
</dbReference>
<dbReference type="Gene3D" id="1.10.150.20">
    <property type="entry name" value="5' to 3' exonuclease, C-terminal subdomain"/>
    <property type="match status" value="2"/>
</dbReference>
<accession>A0A2S4HLA1</accession>
<dbReference type="SUPFAM" id="SSF56091">
    <property type="entry name" value="DNA ligase/mRNA capping enzyme, catalytic domain"/>
    <property type="match status" value="1"/>
</dbReference>
<dbReference type="InterPro" id="IPR036420">
    <property type="entry name" value="BRCT_dom_sf"/>
</dbReference>
<evidence type="ECO:0000256" key="2">
    <source>
        <dbReference type="ARBA" id="ARBA00022598"/>
    </source>
</evidence>
<dbReference type="PIRSF" id="PIRSF001604">
    <property type="entry name" value="LigA"/>
    <property type="match status" value="1"/>
</dbReference>
<proteinExistence type="inferred from homology"/>
<dbReference type="SUPFAM" id="SSF47781">
    <property type="entry name" value="RuvA domain 2-like"/>
    <property type="match status" value="1"/>
</dbReference>
<dbReference type="PROSITE" id="PS50172">
    <property type="entry name" value="BRCT"/>
    <property type="match status" value="1"/>
</dbReference>
<comment type="caution">
    <text evidence="13">The sequence shown here is derived from an EMBL/GenBank/DDBJ whole genome shotgun (WGS) entry which is preliminary data.</text>
</comment>
<comment type="caution">
    <text evidence="11">Lacks conserved residue(s) required for the propagation of feature annotation.</text>
</comment>
<evidence type="ECO:0000256" key="3">
    <source>
        <dbReference type="ARBA" id="ARBA00022705"/>
    </source>
</evidence>
<keyword evidence="2 11" id="KW-0436">Ligase</keyword>
<evidence type="ECO:0000256" key="5">
    <source>
        <dbReference type="ARBA" id="ARBA00022763"/>
    </source>
</evidence>
<dbReference type="GO" id="GO:0006260">
    <property type="term" value="P:DNA replication"/>
    <property type="evidence" value="ECO:0007669"/>
    <property type="project" value="UniProtKB-KW"/>
</dbReference>
<feature type="active site" description="N6-AMP-lysine intermediate" evidence="11">
    <location>
        <position position="117"/>
    </location>
</feature>
<dbReference type="InterPro" id="IPR003583">
    <property type="entry name" value="Hlx-hairpin-Hlx_DNA-bd_motif"/>
</dbReference>
<dbReference type="Gene3D" id="6.20.10.30">
    <property type="match status" value="1"/>
</dbReference>
<dbReference type="SUPFAM" id="SSF50249">
    <property type="entry name" value="Nucleic acid-binding proteins"/>
    <property type="match status" value="1"/>
</dbReference>
<evidence type="ECO:0000256" key="1">
    <source>
        <dbReference type="ARBA" id="ARBA00004067"/>
    </source>
</evidence>
<comment type="similarity">
    <text evidence="11">Belongs to the NAD-dependent DNA ligase family. LigA subfamily.</text>
</comment>
<feature type="binding site" evidence="11">
    <location>
        <begin position="90"/>
        <end position="91"/>
    </location>
    <ligand>
        <name>NAD(+)</name>
        <dbReference type="ChEBI" id="CHEBI:57540"/>
    </ligand>
</feature>
<protein>
    <recommendedName>
        <fullName evidence="11">DNA ligase</fullName>
        <ecNumber evidence="11">6.5.1.2</ecNumber>
    </recommendedName>
    <alternativeName>
        <fullName evidence="11">Polydeoxyribonucleotide synthase [NAD(+)]</fullName>
    </alternativeName>
</protein>
<dbReference type="Pfam" id="PF12826">
    <property type="entry name" value="HHH_2"/>
    <property type="match status" value="1"/>
</dbReference>
<feature type="binding site" evidence="11">
    <location>
        <position position="175"/>
    </location>
    <ligand>
        <name>NAD(+)</name>
        <dbReference type="ChEBI" id="CHEBI:57540"/>
    </ligand>
</feature>
<dbReference type="Gene3D" id="3.40.50.10190">
    <property type="entry name" value="BRCT domain"/>
    <property type="match status" value="1"/>
</dbReference>
<dbReference type="GO" id="GO:0005829">
    <property type="term" value="C:cytosol"/>
    <property type="evidence" value="ECO:0007669"/>
    <property type="project" value="TreeGrafter"/>
</dbReference>
<dbReference type="InterPro" id="IPR010994">
    <property type="entry name" value="RuvA_2-like"/>
</dbReference>
<comment type="cofactor">
    <cofactor evidence="11">
        <name>Mg(2+)</name>
        <dbReference type="ChEBI" id="CHEBI:18420"/>
    </cofactor>
    <cofactor evidence="11">
        <name>Mn(2+)</name>
        <dbReference type="ChEBI" id="CHEBI:29035"/>
    </cofactor>
</comment>
<keyword evidence="9 11" id="KW-0234">DNA repair</keyword>
<dbReference type="AlphaFoldDB" id="A0A2S4HLA1"/>
<sequence length="675" mass="74101">MPPLVLKATNISPEQTMADLSAQLIQWAKEYYLLDSPTVCDQRYDRAFRELQELEKQFPEFINHNSPTQRVGGGRLSSFGEIRHATPMLSLNNALDMDELNKFVVGTSEHEWVAEPKIDGLALSLYYVDGKLAYAATRGDGQVGEDVTHNAKTIQSIPIQLEGPMIPNRLEVRGEVFMRKSTLDRLNKQGGSDRKFANCRNAAAGTMRQLDSAKAMRRPLDFFAYSIAECSGLPKSIKTSPAAEYHYSALKFLKQIGFQVNEYSQVLTSKDMESYCEKLASVRDSLDYLVDGIVFKVNSLFSQAELGFVSRAPRWAIAYKFPSDTRETTLTAVDFQIGSSGVLCPVARLSPIAIGGVTVSNATLHNMEEIERLGLAIGDTVVVSRAADVIPKVSSVSARPENRTPILMPSVCPSCSSPVARMEGQVAYRCTGGSSCPAQAVALIKRFARRDIMDIDGLGERLVEQLYEADFIRRPSDLYYLCYHAVAELPGMGKKSAEKLKKGIQASRETTLDKVLAAQNIREVGRSACRELAKHFHNDLDAILAATQEQLLEVELFGPVMAELAYEAFRDPELIKEISRLRYGGMQWPEGSQPVPSSESTLSGEVWVLTGTFDSMTRSEAEARLAAKGCRVASSVSKNVTTLCAGAKAGSKLAKAEKLGVKVVDEGYLLSVLEA</sequence>
<dbReference type="InterPro" id="IPR018239">
    <property type="entry name" value="DNA_ligase_AS"/>
</dbReference>
<feature type="binding site" evidence="11">
    <location>
        <position position="412"/>
    </location>
    <ligand>
        <name>Zn(2+)</name>
        <dbReference type="ChEBI" id="CHEBI:29105"/>
    </ligand>
</feature>
<dbReference type="SMART" id="SM00532">
    <property type="entry name" value="LIGANc"/>
    <property type="match status" value="1"/>
</dbReference>
<feature type="binding site" evidence="11">
    <location>
        <position position="320"/>
    </location>
    <ligand>
        <name>NAD(+)</name>
        <dbReference type="ChEBI" id="CHEBI:57540"/>
    </ligand>
</feature>
<gene>
    <name evidence="11 13" type="primary">ligA</name>
    <name evidence="13" type="ORF">C0068_01360</name>
</gene>
<evidence type="ECO:0000259" key="12">
    <source>
        <dbReference type="PROSITE" id="PS50172"/>
    </source>
</evidence>
<dbReference type="GO" id="GO:0003911">
    <property type="term" value="F:DNA ligase (NAD+) activity"/>
    <property type="evidence" value="ECO:0007669"/>
    <property type="project" value="UniProtKB-UniRule"/>
</dbReference>
<dbReference type="CDD" id="cd17748">
    <property type="entry name" value="BRCT_DNA_ligase_like"/>
    <property type="match status" value="1"/>
</dbReference>
<evidence type="ECO:0000256" key="9">
    <source>
        <dbReference type="ARBA" id="ARBA00023204"/>
    </source>
</evidence>
<dbReference type="Proteomes" id="UP000237222">
    <property type="component" value="Unassembled WGS sequence"/>
</dbReference>
<keyword evidence="5 11" id="KW-0227">DNA damage</keyword>
<dbReference type="EMBL" id="PQGG01000005">
    <property type="protein sequence ID" value="POP54461.1"/>
    <property type="molecule type" value="Genomic_DNA"/>
</dbReference>
<dbReference type="Pfam" id="PF03119">
    <property type="entry name" value="DNA_ligase_ZBD"/>
    <property type="match status" value="1"/>
</dbReference>
<dbReference type="Pfam" id="PF00533">
    <property type="entry name" value="BRCT"/>
    <property type="match status" value="1"/>
</dbReference>
<evidence type="ECO:0000313" key="14">
    <source>
        <dbReference type="Proteomes" id="UP000237222"/>
    </source>
</evidence>
<dbReference type="Pfam" id="PF01653">
    <property type="entry name" value="DNA_ligase_aden"/>
    <property type="match status" value="1"/>
</dbReference>
<dbReference type="InterPro" id="IPR013840">
    <property type="entry name" value="DNAligase_N"/>
</dbReference>
<feature type="binding site" evidence="11">
    <location>
        <begin position="41"/>
        <end position="45"/>
    </location>
    <ligand>
        <name>NAD(+)</name>
        <dbReference type="ChEBI" id="CHEBI:57540"/>
    </ligand>
</feature>
<evidence type="ECO:0000256" key="10">
    <source>
        <dbReference type="ARBA" id="ARBA00034005"/>
    </source>
</evidence>
<dbReference type="SMART" id="SM00292">
    <property type="entry name" value="BRCT"/>
    <property type="match status" value="1"/>
</dbReference>
<reference evidence="13" key="1">
    <citation type="submission" date="2018-01" db="EMBL/GenBank/DDBJ databases">
        <authorList>
            <person name="Yu X.-D."/>
        </authorList>
    </citation>
    <scope>NUCLEOTIDE SEQUENCE</scope>
    <source>
        <strain evidence="13">ZX-21</strain>
    </source>
</reference>
<comment type="catalytic activity">
    <reaction evidence="10 11">
        <text>NAD(+) + (deoxyribonucleotide)n-3'-hydroxyl + 5'-phospho-(deoxyribonucleotide)m = (deoxyribonucleotide)n+m + AMP + beta-nicotinamide D-nucleotide.</text>
        <dbReference type="EC" id="6.5.1.2"/>
    </reaction>
</comment>
<dbReference type="InterPro" id="IPR041663">
    <property type="entry name" value="DisA/LigA_HHH"/>
</dbReference>
<name>A0A2S4HLA1_9GAMM</name>
<dbReference type="Pfam" id="PF03120">
    <property type="entry name" value="OB_DNA_ligase"/>
    <property type="match status" value="1"/>
</dbReference>
<dbReference type="Gene3D" id="1.10.287.610">
    <property type="entry name" value="Helix hairpin bin"/>
    <property type="match status" value="1"/>
</dbReference>
<keyword evidence="8 11" id="KW-0520">NAD</keyword>
<dbReference type="Pfam" id="PF14520">
    <property type="entry name" value="HHH_5"/>
    <property type="match status" value="1"/>
</dbReference>
<dbReference type="InterPro" id="IPR004149">
    <property type="entry name" value="Znf_DNAligase_C4"/>
</dbReference>
<feature type="binding site" evidence="11">
    <location>
        <position position="115"/>
    </location>
    <ligand>
        <name>NAD(+)</name>
        <dbReference type="ChEBI" id="CHEBI:57540"/>
    </ligand>
</feature>
<dbReference type="SUPFAM" id="SSF52113">
    <property type="entry name" value="BRCT domain"/>
    <property type="match status" value="1"/>
</dbReference>
<evidence type="ECO:0000256" key="8">
    <source>
        <dbReference type="ARBA" id="ARBA00023027"/>
    </source>
</evidence>
<evidence type="ECO:0000256" key="6">
    <source>
        <dbReference type="ARBA" id="ARBA00022833"/>
    </source>
</evidence>
<evidence type="ECO:0000256" key="7">
    <source>
        <dbReference type="ARBA" id="ARBA00022842"/>
    </source>
</evidence>
<dbReference type="GO" id="GO:0006281">
    <property type="term" value="P:DNA repair"/>
    <property type="evidence" value="ECO:0007669"/>
    <property type="project" value="UniProtKB-KW"/>
</dbReference>
<dbReference type="InterPro" id="IPR004150">
    <property type="entry name" value="NAD_DNA_ligase_OB"/>
</dbReference>
<organism evidence="13 14">
    <name type="scientific">Zhongshania marina</name>
    <dbReference type="NCBI Taxonomy" id="2304603"/>
    <lineage>
        <taxon>Bacteria</taxon>
        <taxon>Pseudomonadati</taxon>
        <taxon>Pseudomonadota</taxon>
        <taxon>Gammaproteobacteria</taxon>
        <taxon>Cellvibrionales</taxon>
        <taxon>Spongiibacteraceae</taxon>
        <taxon>Zhongshania</taxon>
    </lineage>
</organism>
<feature type="binding site" evidence="11">
    <location>
        <position position="296"/>
    </location>
    <ligand>
        <name>NAD(+)</name>
        <dbReference type="ChEBI" id="CHEBI:57540"/>
    </ligand>
</feature>
<dbReference type="CDD" id="cd00114">
    <property type="entry name" value="LIGANc"/>
    <property type="match status" value="1"/>
</dbReference>
<comment type="function">
    <text evidence="1 11">DNA ligase that catalyzes the formation of phosphodiester linkages between 5'-phosphoryl and 3'-hydroxyl groups in double-stranded DNA using NAD as a coenzyme and as the energy source for the reaction. It is essential for DNA replication and repair of damaged DNA.</text>
</comment>
<dbReference type="NCBIfam" id="NF005932">
    <property type="entry name" value="PRK07956.1"/>
    <property type="match status" value="1"/>
</dbReference>
<dbReference type="InterPro" id="IPR001679">
    <property type="entry name" value="DNA_ligase"/>
</dbReference>
<keyword evidence="11" id="KW-0464">Manganese</keyword>
<keyword evidence="3 11" id="KW-0235">DNA replication</keyword>
<feature type="binding site" evidence="11">
    <location>
        <position position="415"/>
    </location>
    <ligand>
        <name>Zn(2+)</name>
        <dbReference type="ChEBI" id="CHEBI:29105"/>
    </ligand>
</feature>
<dbReference type="InterPro" id="IPR012340">
    <property type="entry name" value="NA-bd_OB-fold"/>
</dbReference>
<dbReference type="InterPro" id="IPR013839">
    <property type="entry name" value="DNAligase_adenylation"/>
</dbReference>
<dbReference type="PANTHER" id="PTHR23389">
    <property type="entry name" value="CHROMOSOME TRANSMISSION FIDELITY FACTOR 18"/>
    <property type="match status" value="1"/>
</dbReference>
<dbReference type="Gene3D" id="3.30.470.30">
    <property type="entry name" value="DNA ligase/mRNA capping enzyme"/>
    <property type="match status" value="1"/>
</dbReference>
<keyword evidence="7 11" id="KW-0460">Magnesium</keyword>
<evidence type="ECO:0000256" key="11">
    <source>
        <dbReference type="HAMAP-Rule" id="MF_01588"/>
    </source>
</evidence>
<dbReference type="GO" id="GO:0003677">
    <property type="term" value="F:DNA binding"/>
    <property type="evidence" value="ECO:0007669"/>
    <property type="project" value="InterPro"/>
</dbReference>
<keyword evidence="6 11" id="KW-0862">Zinc</keyword>
<dbReference type="GO" id="GO:0046872">
    <property type="term" value="F:metal ion binding"/>
    <property type="evidence" value="ECO:0007669"/>
    <property type="project" value="UniProtKB-KW"/>
</dbReference>
<dbReference type="PANTHER" id="PTHR23389:SF9">
    <property type="entry name" value="DNA LIGASE"/>
    <property type="match status" value="1"/>
</dbReference>
<evidence type="ECO:0000256" key="4">
    <source>
        <dbReference type="ARBA" id="ARBA00022723"/>
    </source>
</evidence>
<dbReference type="InterPro" id="IPR001357">
    <property type="entry name" value="BRCT_dom"/>
</dbReference>